<dbReference type="GO" id="GO:0005886">
    <property type="term" value="C:plasma membrane"/>
    <property type="evidence" value="ECO:0007669"/>
    <property type="project" value="UniProtKB-SubCell"/>
</dbReference>
<protein>
    <submittedName>
        <fullName evidence="9">Iron ABC transporter permease</fullName>
    </submittedName>
</protein>
<dbReference type="PANTHER" id="PTHR30472:SF27">
    <property type="entry name" value="PETROBACTIN IMPORT SYSTEM PERMEASE PROTEIN YCLN"/>
    <property type="match status" value="1"/>
</dbReference>
<evidence type="ECO:0000256" key="6">
    <source>
        <dbReference type="ARBA" id="ARBA00022989"/>
    </source>
</evidence>
<dbReference type="AlphaFoldDB" id="A0A3D2X3L6"/>
<dbReference type="CDD" id="cd06550">
    <property type="entry name" value="TM_ABC_iron-siderophores_like"/>
    <property type="match status" value="1"/>
</dbReference>
<feature type="transmembrane region" description="Helical" evidence="8">
    <location>
        <begin position="134"/>
        <end position="158"/>
    </location>
</feature>
<feature type="transmembrane region" description="Helical" evidence="8">
    <location>
        <begin position="265"/>
        <end position="286"/>
    </location>
</feature>
<sequence length="320" mass="35175">MKKRIVFIIILIIASFLSIMLGAQDFSLREALVIGSADYQLLIYSRIPRLLAVLVTGAGLSISGKIMQTMTGNRFVSPTTAGTMEWCRLGILLSILFFGGQSMMTKMMFAFIIALFGSLLFVQLLQKIPLKSPVMVPLIGLMLGNVVSSLTAYISFRYDLVQNISSWLQGNFSLVVKGRYELLYLGIPFVILAYLYAKKFTIAGMGESFAKNLGLNYRLITIIGFVIVAFLASIITVSVGSIAFLGLIIPNIVSIYYGDDLKHTLFDTALLGGTFLLFCDILSRIIVYPYEISVNVIVSVLGGAIFLFLLFQKNKEGGTV</sequence>
<feature type="transmembrane region" description="Helical" evidence="8">
    <location>
        <begin position="43"/>
        <end position="63"/>
    </location>
</feature>
<keyword evidence="3" id="KW-0813">Transport</keyword>
<feature type="transmembrane region" description="Helical" evidence="8">
    <location>
        <begin position="5"/>
        <end position="23"/>
    </location>
</feature>
<evidence type="ECO:0000313" key="9">
    <source>
        <dbReference type="EMBL" id="HCL01731.1"/>
    </source>
</evidence>
<dbReference type="InterPro" id="IPR037294">
    <property type="entry name" value="ABC_BtuC-like"/>
</dbReference>
<keyword evidence="7 8" id="KW-0472">Membrane</keyword>
<dbReference type="PANTHER" id="PTHR30472">
    <property type="entry name" value="FERRIC ENTEROBACTIN TRANSPORT SYSTEM PERMEASE PROTEIN"/>
    <property type="match status" value="1"/>
</dbReference>
<feature type="transmembrane region" description="Helical" evidence="8">
    <location>
        <begin position="217"/>
        <end position="235"/>
    </location>
</feature>
<dbReference type="SUPFAM" id="SSF81345">
    <property type="entry name" value="ABC transporter involved in vitamin B12 uptake, BtuC"/>
    <property type="match status" value="1"/>
</dbReference>
<comment type="subcellular location">
    <subcellularLocation>
        <location evidence="1">Cell membrane</location>
        <topology evidence="1">Multi-pass membrane protein</topology>
    </subcellularLocation>
</comment>
<name>A0A3D2X3L6_9FIRM</name>
<dbReference type="Gene3D" id="1.10.3470.10">
    <property type="entry name" value="ABC transporter involved in vitamin B12 uptake, BtuC"/>
    <property type="match status" value="1"/>
</dbReference>
<accession>A0A3D2X3L6</accession>
<feature type="transmembrane region" description="Helical" evidence="8">
    <location>
        <begin position="178"/>
        <end position="197"/>
    </location>
</feature>
<proteinExistence type="inferred from homology"/>
<evidence type="ECO:0000256" key="1">
    <source>
        <dbReference type="ARBA" id="ARBA00004651"/>
    </source>
</evidence>
<dbReference type="Pfam" id="PF01032">
    <property type="entry name" value="FecCD"/>
    <property type="match status" value="1"/>
</dbReference>
<evidence type="ECO:0000256" key="7">
    <source>
        <dbReference type="ARBA" id="ARBA00023136"/>
    </source>
</evidence>
<comment type="similarity">
    <text evidence="2">Belongs to the binding-protein-dependent transport system permease family. FecCD subfamily.</text>
</comment>
<keyword evidence="4" id="KW-1003">Cell membrane</keyword>
<gene>
    <name evidence="9" type="ORF">DHW61_04835</name>
</gene>
<evidence type="ECO:0000256" key="4">
    <source>
        <dbReference type="ARBA" id="ARBA00022475"/>
    </source>
</evidence>
<dbReference type="EMBL" id="DPVV01000168">
    <property type="protein sequence ID" value="HCL01731.1"/>
    <property type="molecule type" value="Genomic_DNA"/>
</dbReference>
<evidence type="ECO:0000256" key="3">
    <source>
        <dbReference type="ARBA" id="ARBA00022448"/>
    </source>
</evidence>
<evidence type="ECO:0000313" key="10">
    <source>
        <dbReference type="Proteomes" id="UP000262969"/>
    </source>
</evidence>
<feature type="transmembrane region" description="Helical" evidence="8">
    <location>
        <begin position="104"/>
        <end position="122"/>
    </location>
</feature>
<evidence type="ECO:0000256" key="5">
    <source>
        <dbReference type="ARBA" id="ARBA00022692"/>
    </source>
</evidence>
<dbReference type="Proteomes" id="UP000262969">
    <property type="component" value="Unassembled WGS sequence"/>
</dbReference>
<dbReference type="GO" id="GO:0033214">
    <property type="term" value="P:siderophore-iron import into cell"/>
    <property type="evidence" value="ECO:0007669"/>
    <property type="project" value="TreeGrafter"/>
</dbReference>
<comment type="caution">
    <text evidence="9">The sequence shown here is derived from an EMBL/GenBank/DDBJ whole genome shotgun (WGS) entry which is preliminary data.</text>
</comment>
<dbReference type="InterPro" id="IPR000522">
    <property type="entry name" value="ABC_transptr_permease_BtuC"/>
</dbReference>
<keyword evidence="6 8" id="KW-1133">Transmembrane helix</keyword>
<keyword evidence="5 8" id="KW-0812">Transmembrane</keyword>
<evidence type="ECO:0000256" key="8">
    <source>
        <dbReference type="SAM" id="Phobius"/>
    </source>
</evidence>
<feature type="transmembrane region" description="Helical" evidence="8">
    <location>
        <begin position="292"/>
        <end position="311"/>
    </location>
</feature>
<dbReference type="GO" id="GO:0022857">
    <property type="term" value="F:transmembrane transporter activity"/>
    <property type="evidence" value="ECO:0007669"/>
    <property type="project" value="InterPro"/>
</dbReference>
<evidence type="ECO:0000256" key="2">
    <source>
        <dbReference type="ARBA" id="ARBA00007935"/>
    </source>
</evidence>
<organism evidence="9 10">
    <name type="scientific">Lachnoclostridium phytofermentans</name>
    <dbReference type="NCBI Taxonomy" id="66219"/>
    <lineage>
        <taxon>Bacteria</taxon>
        <taxon>Bacillati</taxon>
        <taxon>Bacillota</taxon>
        <taxon>Clostridia</taxon>
        <taxon>Lachnospirales</taxon>
        <taxon>Lachnospiraceae</taxon>
    </lineage>
</organism>
<reference evidence="9 10" key="1">
    <citation type="journal article" date="2018" name="Nat. Biotechnol.">
        <title>A standardized bacterial taxonomy based on genome phylogeny substantially revises the tree of life.</title>
        <authorList>
            <person name="Parks D.H."/>
            <person name="Chuvochina M."/>
            <person name="Waite D.W."/>
            <person name="Rinke C."/>
            <person name="Skarshewski A."/>
            <person name="Chaumeil P.A."/>
            <person name="Hugenholtz P."/>
        </authorList>
    </citation>
    <scope>NUCLEOTIDE SEQUENCE [LARGE SCALE GENOMIC DNA]</scope>
    <source>
        <strain evidence="9">UBA11728</strain>
    </source>
</reference>